<proteinExistence type="predicted"/>
<feature type="non-terminal residue" evidence="2">
    <location>
        <position position="33"/>
    </location>
</feature>
<organism evidence="2">
    <name type="scientific">uncultured Sphingomonadaceae bacterium</name>
    <dbReference type="NCBI Taxonomy" id="169976"/>
    <lineage>
        <taxon>Bacteria</taxon>
        <taxon>Pseudomonadati</taxon>
        <taxon>Pseudomonadota</taxon>
        <taxon>Alphaproteobacteria</taxon>
        <taxon>Sphingomonadales</taxon>
        <taxon>Sphingomonadaceae</taxon>
        <taxon>environmental samples</taxon>
    </lineage>
</organism>
<reference evidence="2" key="1">
    <citation type="submission" date="2020-02" db="EMBL/GenBank/DDBJ databases">
        <authorList>
            <person name="Meier V. D."/>
        </authorList>
    </citation>
    <scope>NUCLEOTIDE SEQUENCE</scope>
    <source>
        <strain evidence="2">AVDCRST_MAG39</strain>
    </source>
</reference>
<gene>
    <name evidence="2" type="ORF">AVDCRST_MAG39-2431</name>
</gene>
<accession>A0A6J4T7N1</accession>
<dbReference type="AlphaFoldDB" id="A0A6J4T7N1"/>
<evidence type="ECO:0000313" key="2">
    <source>
        <dbReference type="EMBL" id="CAA9515676.1"/>
    </source>
</evidence>
<feature type="compositionally biased region" description="Polar residues" evidence="1">
    <location>
        <begin position="1"/>
        <end position="13"/>
    </location>
</feature>
<name>A0A6J4T7N1_9SPHN</name>
<feature type="region of interest" description="Disordered" evidence="1">
    <location>
        <begin position="1"/>
        <end position="33"/>
    </location>
</feature>
<feature type="non-terminal residue" evidence="2">
    <location>
        <position position="1"/>
    </location>
</feature>
<sequence>CPTRGWSTASSVRTPERRCWPGSPPSSKPTSAA</sequence>
<evidence type="ECO:0000256" key="1">
    <source>
        <dbReference type="SAM" id="MobiDB-lite"/>
    </source>
</evidence>
<protein>
    <submittedName>
        <fullName evidence="2">Uncharacterized protein</fullName>
    </submittedName>
</protein>
<dbReference type="EMBL" id="CADCVW010000095">
    <property type="protein sequence ID" value="CAA9515676.1"/>
    <property type="molecule type" value="Genomic_DNA"/>
</dbReference>